<protein>
    <submittedName>
        <fullName evidence="9">Cadherin domain-containing protein</fullName>
    </submittedName>
</protein>
<sequence length="190" mass="21727">MPERPKKEQVPLDYEDPTQRSGFNVGVRVYDGRYYATTRLRIRLEDRNDNSPIITGPQTSRISEDATHDVLRHLCVKTPEQQLYLFDVFKPFSCSWDYPKVLSNLRHLVNILLLLTTFTICPFGAYAQEYSLPFAGGQFTGQSRFLSFSSKTSRDIIVTFTKNISEAIPVGELLATFRAEDKDSPSYNLT</sequence>
<evidence type="ECO:0000256" key="3">
    <source>
        <dbReference type="PROSITE-ProRule" id="PRU00043"/>
    </source>
</evidence>
<dbReference type="Proteomes" id="UP000038040">
    <property type="component" value="Unplaced"/>
</dbReference>
<reference evidence="6 8" key="2">
    <citation type="submission" date="2018-11" db="EMBL/GenBank/DDBJ databases">
        <authorList>
            <consortium name="Pathogen Informatics"/>
        </authorList>
    </citation>
    <scope>NUCLEOTIDE SEQUENCE [LARGE SCALE GENOMIC DNA]</scope>
</reference>
<organism evidence="7 9">
    <name type="scientific">Dracunculus medinensis</name>
    <name type="common">Guinea worm</name>
    <dbReference type="NCBI Taxonomy" id="318479"/>
    <lineage>
        <taxon>Eukaryota</taxon>
        <taxon>Metazoa</taxon>
        <taxon>Ecdysozoa</taxon>
        <taxon>Nematoda</taxon>
        <taxon>Chromadorea</taxon>
        <taxon>Rhabditida</taxon>
        <taxon>Spirurina</taxon>
        <taxon>Dracunculoidea</taxon>
        <taxon>Dracunculidae</taxon>
        <taxon>Dracunculus</taxon>
    </lineage>
</organism>
<accession>A0A0N4U5L1</accession>
<dbReference type="GO" id="GO:0007156">
    <property type="term" value="P:homophilic cell adhesion via plasma membrane adhesion molecules"/>
    <property type="evidence" value="ECO:0007669"/>
    <property type="project" value="InterPro"/>
</dbReference>
<dbReference type="PROSITE" id="PS00232">
    <property type="entry name" value="CADHERIN_1"/>
    <property type="match status" value="1"/>
</dbReference>
<evidence type="ECO:0000256" key="1">
    <source>
        <dbReference type="ARBA" id="ARBA00004370"/>
    </source>
</evidence>
<dbReference type="Proteomes" id="UP000274756">
    <property type="component" value="Unassembled WGS sequence"/>
</dbReference>
<feature type="transmembrane region" description="Helical" evidence="4">
    <location>
        <begin position="108"/>
        <end position="127"/>
    </location>
</feature>
<dbReference type="PROSITE" id="PS50268">
    <property type="entry name" value="CADHERIN_2"/>
    <property type="match status" value="1"/>
</dbReference>
<gene>
    <name evidence="6" type="ORF">DME_LOCUS6502</name>
</gene>
<keyword evidence="4" id="KW-1133">Transmembrane helix</keyword>
<comment type="subcellular location">
    <subcellularLocation>
        <location evidence="1">Membrane</location>
    </subcellularLocation>
</comment>
<dbReference type="STRING" id="318479.A0A0N4U5L1"/>
<dbReference type="AlphaFoldDB" id="A0A0N4U5L1"/>
<dbReference type="InterPro" id="IPR020894">
    <property type="entry name" value="Cadherin_CS"/>
</dbReference>
<dbReference type="WBParaSite" id="DME_0000214201-mRNA-1">
    <property type="protein sequence ID" value="DME_0000214201-mRNA-1"/>
    <property type="gene ID" value="DME_0000214201"/>
</dbReference>
<keyword evidence="2 4" id="KW-0472">Membrane</keyword>
<keyword evidence="8" id="KW-1185">Reference proteome</keyword>
<proteinExistence type="predicted"/>
<evidence type="ECO:0000256" key="2">
    <source>
        <dbReference type="ARBA" id="ARBA00023136"/>
    </source>
</evidence>
<dbReference type="InterPro" id="IPR002126">
    <property type="entry name" value="Cadherin-like_dom"/>
</dbReference>
<dbReference type="OrthoDB" id="6252479at2759"/>
<keyword evidence="3" id="KW-0106">Calcium</keyword>
<evidence type="ECO:0000259" key="5">
    <source>
        <dbReference type="PROSITE" id="PS50268"/>
    </source>
</evidence>
<evidence type="ECO:0000313" key="8">
    <source>
        <dbReference type="Proteomes" id="UP000274756"/>
    </source>
</evidence>
<evidence type="ECO:0000313" key="6">
    <source>
        <dbReference type="EMBL" id="VDN56529.1"/>
    </source>
</evidence>
<reference evidence="9" key="1">
    <citation type="submission" date="2017-02" db="UniProtKB">
        <authorList>
            <consortium name="WormBaseParasite"/>
        </authorList>
    </citation>
    <scope>IDENTIFICATION</scope>
</reference>
<keyword evidence="4" id="KW-0812">Transmembrane</keyword>
<dbReference type="EMBL" id="UYYG01001156">
    <property type="protein sequence ID" value="VDN56529.1"/>
    <property type="molecule type" value="Genomic_DNA"/>
</dbReference>
<evidence type="ECO:0000313" key="7">
    <source>
        <dbReference type="Proteomes" id="UP000038040"/>
    </source>
</evidence>
<dbReference type="GO" id="GO:0005509">
    <property type="term" value="F:calcium ion binding"/>
    <property type="evidence" value="ECO:0007669"/>
    <property type="project" value="UniProtKB-UniRule"/>
</dbReference>
<name>A0A0N4U5L1_DRAME</name>
<evidence type="ECO:0000313" key="9">
    <source>
        <dbReference type="WBParaSite" id="DME_0000214201-mRNA-1"/>
    </source>
</evidence>
<feature type="domain" description="Cadherin" evidence="5">
    <location>
        <begin position="11"/>
        <end position="54"/>
    </location>
</feature>
<evidence type="ECO:0000256" key="4">
    <source>
        <dbReference type="SAM" id="Phobius"/>
    </source>
</evidence>
<dbReference type="GO" id="GO:0005886">
    <property type="term" value="C:plasma membrane"/>
    <property type="evidence" value="ECO:0007669"/>
    <property type="project" value="InterPro"/>
</dbReference>